<dbReference type="EMBL" id="BARS01053541">
    <property type="protein sequence ID" value="GAG52233.1"/>
    <property type="molecule type" value="Genomic_DNA"/>
</dbReference>
<proteinExistence type="predicted"/>
<name>X0YV75_9ZZZZ</name>
<sequence>IADDSFADRIGIEDRPLTQEELHDEPEAKGGFLLSIDISPGLPLGMIRTSVEASFSLDEEDITAVVPVEGIVSGDLMLVGRKWDRTYNALRLGTVSSQTGLNTKIFLTAKGEFRDNVRPRVVDIVPEGLNVKIDPPSQIGGGDVVRIGIEIQIPPGAPPANNLCTKTAEQGYILLETGHPSTPTLKIPVCVAIAE</sequence>
<reference evidence="1" key="1">
    <citation type="journal article" date="2014" name="Front. Microbiol.">
        <title>High frequency of phylogenetically diverse reductive dehalogenase-homologous genes in deep subseafloor sedimentary metagenomes.</title>
        <authorList>
            <person name="Kawai M."/>
            <person name="Futagami T."/>
            <person name="Toyoda A."/>
            <person name="Takaki Y."/>
            <person name="Nishi S."/>
            <person name="Hori S."/>
            <person name="Arai W."/>
            <person name="Tsubouchi T."/>
            <person name="Morono Y."/>
            <person name="Uchiyama I."/>
            <person name="Ito T."/>
            <person name="Fujiyama A."/>
            <person name="Inagaki F."/>
            <person name="Takami H."/>
        </authorList>
    </citation>
    <scope>NUCLEOTIDE SEQUENCE</scope>
    <source>
        <strain evidence="1">Expedition CK06-06</strain>
    </source>
</reference>
<gene>
    <name evidence="1" type="ORF">S01H1_79427</name>
</gene>
<organism evidence="1">
    <name type="scientific">marine sediment metagenome</name>
    <dbReference type="NCBI Taxonomy" id="412755"/>
    <lineage>
        <taxon>unclassified sequences</taxon>
        <taxon>metagenomes</taxon>
        <taxon>ecological metagenomes</taxon>
    </lineage>
</organism>
<dbReference type="AlphaFoldDB" id="X0YV75"/>
<protein>
    <submittedName>
        <fullName evidence="1">Uncharacterized protein</fullName>
    </submittedName>
</protein>
<accession>X0YV75</accession>
<feature type="non-terminal residue" evidence="1">
    <location>
        <position position="1"/>
    </location>
</feature>
<comment type="caution">
    <text evidence="1">The sequence shown here is derived from an EMBL/GenBank/DDBJ whole genome shotgun (WGS) entry which is preliminary data.</text>
</comment>
<evidence type="ECO:0000313" key="1">
    <source>
        <dbReference type="EMBL" id="GAG52233.1"/>
    </source>
</evidence>